<accession>A0A0J7N324</accession>
<dbReference type="OrthoDB" id="7693421at2759"/>
<keyword evidence="2" id="KW-0808">Transferase</keyword>
<reference evidence="2 3" key="1">
    <citation type="submission" date="2015-04" db="EMBL/GenBank/DDBJ databases">
        <title>Lasius niger genome sequencing.</title>
        <authorList>
            <person name="Konorov E.A."/>
            <person name="Nikitin M.A."/>
            <person name="Kirill M.V."/>
            <person name="Chang P."/>
        </authorList>
    </citation>
    <scope>NUCLEOTIDE SEQUENCE [LARGE SCALE GENOMIC DNA]</scope>
    <source>
        <tissue evidence="2">Whole</tissue>
    </source>
</reference>
<evidence type="ECO:0000259" key="1">
    <source>
        <dbReference type="PROSITE" id="PS50878"/>
    </source>
</evidence>
<dbReference type="GO" id="GO:0003964">
    <property type="term" value="F:RNA-directed DNA polymerase activity"/>
    <property type="evidence" value="ECO:0007669"/>
    <property type="project" value="UniProtKB-KW"/>
</dbReference>
<dbReference type="PANTHER" id="PTHR33332">
    <property type="entry name" value="REVERSE TRANSCRIPTASE DOMAIN-CONTAINING PROTEIN"/>
    <property type="match status" value="1"/>
</dbReference>
<keyword evidence="2" id="KW-0548">Nucleotidyltransferase</keyword>
<dbReference type="InterPro" id="IPR043502">
    <property type="entry name" value="DNA/RNA_pol_sf"/>
</dbReference>
<name>A0A0J7N324_LASNI</name>
<dbReference type="PROSITE" id="PS50878">
    <property type="entry name" value="RT_POL"/>
    <property type="match status" value="1"/>
</dbReference>
<sequence length="305" mass="35325">MLDEVRHAADRRMVTVFVFFDFSKAFDRVDYFLLIVKLKSLNFSDSVLRWIYSYLRGRTQAVKDNFEGTISSLSVVNAGVPQGSVLGPLLFTLYIADFGRKLRHCKYNFYADDLQIYTHCEPRDLVDTIRKVNKDIESVLGWSTANRLILNSDQTQAIIMGTSRFINAIDLSTQPEIRVDGSRIQYSTSIKYLGVTIMNTLSWEKQVTNMSNRIHSVLYQLKLCKHLFPEALESRLKHTHPPTHYCCAAYTDMTAEHNLKLYRAMNCCIRFIFNVKADVHITPYYERLGWLKIVARRAYFVGCLL</sequence>
<proteinExistence type="predicted"/>
<dbReference type="Pfam" id="PF00078">
    <property type="entry name" value="RVT_1"/>
    <property type="match status" value="1"/>
</dbReference>
<dbReference type="EMBL" id="LBMM01011026">
    <property type="protein sequence ID" value="KMQ87075.1"/>
    <property type="molecule type" value="Genomic_DNA"/>
</dbReference>
<comment type="caution">
    <text evidence="2">The sequence shown here is derived from an EMBL/GenBank/DDBJ whole genome shotgun (WGS) entry which is preliminary data.</text>
</comment>
<dbReference type="AlphaFoldDB" id="A0A0J7N324"/>
<feature type="domain" description="Reverse transcriptase" evidence="1">
    <location>
        <begin position="1"/>
        <end position="197"/>
    </location>
</feature>
<evidence type="ECO:0000313" key="3">
    <source>
        <dbReference type="Proteomes" id="UP000036403"/>
    </source>
</evidence>
<gene>
    <name evidence="2" type="ORF">RF55_13749</name>
</gene>
<protein>
    <submittedName>
        <fullName evidence="2">Reverse transcriptase</fullName>
    </submittedName>
</protein>
<dbReference type="Proteomes" id="UP000036403">
    <property type="component" value="Unassembled WGS sequence"/>
</dbReference>
<organism evidence="2 3">
    <name type="scientific">Lasius niger</name>
    <name type="common">Black garden ant</name>
    <dbReference type="NCBI Taxonomy" id="67767"/>
    <lineage>
        <taxon>Eukaryota</taxon>
        <taxon>Metazoa</taxon>
        <taxon>Ecdysozoa</taxon>
        <taxon>Arthropoda</taxon>
        <taxon>Hexapoda</taxon>
        <taxon>Insecta</taxon>
        <taxon>Pterygota</taxon>
        <taxon>Neoptera</taxon>
        <taxon>Endopterygota</taxon>
        <taxon>Hymenoptera</taxon>
        <taxon>Apocrita</taxon>
        <taxon>Aculeata</taxon>
        <taxon>Formicoidea</taxon>
        <taxon>Formicidae</taxon>
        <taxon>Formicinae</taxon>
        <taxon>Lasius</taxon>
        <taxon>Lasius</taxon>
    </lineage>
</organism>
<evidence type="ECO:0000313" key="2">
    <source>
        <dbReference type="EMBL" id="KMQ87075.1"/>
    </source>
</evidence>
<dbReference type="PaxDb" id="67767-A0A0J7N324"/>
<dbReference type="InterPro" id="IPR000477">
    <property type="entry name" value="RT_dom"/>
</dbReference>
<keyword evidence="2" id="KW-0695">RNA-directed DNA polymerase</keyword>
<dbReference type="SUPFAM" id="SSF56672">
    <property type="entry name" value="DNA/RNA polymerases"/>
    <property type="match status" value="1"/>
</dbReference>
<dbReference type="STRING" id="67767.A0A0J7N324"/>
<keyword evidence="3" id="KW-1185">Reference proteome</keyword>